<gene>
    <name evidence="4" type="ORF">g.11114</name>
</gene>
<dbReference type="PANTHER" id="PTHR23319:SF13">
    <property type="entry name" value="GRAM DOMAIN-CONTAINING PROTEIN"/>
    <property type="match status" value="1"/>
</dbReference>
<accession>A0A1B6IE07</accession>
<organism evidence="4">
    <name type="scientific">Homalodisca liturata</name>
    <dbReference type="NCBI Taxonomy" id="320908"/>
    <lineage>
        <taxon>Eukaryota</taxon>
        <taxon>Metazoa</taxon>
        <taxon>Ecdysozoa</taxon>
        <taxon>Arthropoda</taxon>
        <taxon>Hexapoda</taxon>
        <taxon>Insecta</taxon>
        <taxon>Pterygota</taxon>
        <taxon>Neoptera</taxon>
        <taxon>Paraneoptera</taxon>
        <taxon>Hemiptera</taxon>
        <taxon>Auchenorrhyncha</taxon>
        <taxon>Membracoidea</taxon>
        <taxon>Cicadellidae</taxon>
        <taxon>Cicadellinae</taxon>
        <taxon>Proconiini</taxon>
        <taxon>Homalodisca</taxon>
    </lineage>
</organism>
<dbReference type="Pfam" id="PF02893">
    <property type="entry name" value="GRAM"/>
    <property type="match status" value="1"/>
</dbReference>
<dbReference type="PANTHER" id="PTHR23319">
    <property type="entry name" value="GRAM DOMAIN CONTAINING 1B, ISOFORM E"/>
    <property type="match status" value="1"/>
</dbReference>
<evidence type="ECO:0000256" key="1">
    <source>
        <dbReference type="SAM" id="MobiDB-lite"/>
    </source>
</evidence>
<proteinExistence type="predicted"/>
<dbReference type="EMBL" id="GECU01022537">
    <property type="protein sequence ID" value="JAS85169.1"/>
    <property type="molecule type" value="Transcribed_RNA"/>
</dbReference>
<dbReference type="InterPro" id="IPR051482">
    <property type="entry name" value="Cholesterol_transport"/>
</dbReference>
<evidence type="ECO:0000259" key="3">
    <source>
        <dbReference type="SMART" id="SM00568"/>
    </source>
</evidence>
<dbReference type="GO" id="GO:0032366">
    <property type="term" value="P:intracellular sterol transport"/>
    <property type="evidence" value="ECO:0007669"/>
    <property type="project" value="TreeGrafter"/>
</dbReference>
<keyword evidence="2" id="KW-0472">Membrane</keyword>
<feature type="transmembrane region" description="Helical" evidence="2">
    <location>
        <begin position="279"/>
        <end position="302"/>
    </location>
</feature>
<sequence length="389" mass="42889">ERRPDIMLCLVQSFQQSKDKSSKGKRLGFIRRKKSTPVAETQDENLLHPNISRETSGSFWRQQRQGLQLLSGSAPSVTCPPIPASPSLTPSTCRSRQKKFLRHFKVDPEEKVIDYYSCALVADILLQGHLYISKNYFAFYSNVFGYVTKLLIPTTSVVNVTKEKTAYILPNAVGVATADDRHVFSSLLSRDSTYKLMVQVWHSALASQPAHVASAGECEVDGSPCEESTSISGSESMCEVKTSGANPQVPTAQEIKKSSPKPADNAAATASRTLPCATLLLVFSTALLIILFLSASVLMYRLSLLQHNLSTRGSRPLFEVQEFLDMNLNNLYKVRQSLETLSVLLENEKEKMALKEVEHHSPETVKLTDSIPSAAESGVPQHSEELLAS</sequence>
<keyword evidence="2" id="KW-1133">Transmembrane helix</keyword>
<feature type="domain" description="GRAM" evidence="3">
    <location>
        <begin position="98"/>
        <end position="164"/>
    </location>
</feature>
<dbReference type="GO" id="GO:0140268">
    <property type="term" value="C:endoplasmic reticulum-plasma membrane contact site"/>
    <property type="evidence" value="ECO:0007669"/>
    <property type="project" value="TreeGrafter"/>
</dbReference>
<dbReference type="InterPro" id="IPR004182">
    <property type="entry name" value="GRAM"/>
</dbReference>
<feature type="non-terminal residue" evidence="4">
    <location>
        <position position="1"/>
    </location>
</feature>
<dbReference type="GO" id="GO:0005789">
    <property type="term" value="C:endoplasmic reticulum membrane"/>
    <property type="evidence" value="ECO:0007669"/>
    <property type="project" value="TreeGrafter"/>
</dbReference>
<protein>
    <recommendedName>
        <fullName evidence="3">GRAM domain-containing protein</fullName>
    </recommendedName>
</protein>
<dbReference type="AlphaFoldDB" id="A0A1B6IE07"/>
<feature type="region of interest" description="Disordered" evidence="1">
    <location>
        <begin position="236"/>
        <end position="266"/>
    </location>
</feature>
<dbReference type="InterPro" id="IPR011993">
    <property type="entry name" value="PH-like_dom_sf"/>
</dbReference>
<dbReference type="GO" id="GO:0032934">
    <property type="term" value="F:sterol binding"/>
    <property type="evidence" value="ECO:0007669"/>
    <property type="project" value="TreeGrafter"/>
</dbReference>
<name>A0A1B6IE07_9HEMI</name>
<evidence type="ECO:0000313" key="4">
    <source>
        <dbReference type="EMBL" id="JAS85169.1"/>
    </source>
</evidence>
<dbReference type="GO" id="GO:0005886">
    <property type="term" value="C:plasma membrane"/>
    <property type="evidence" value="ECO:0007669"/>
    <property type="project" value="TreeGrafter"/>
</dbReference>
<keyword evidence="2" id="KW-0812">Transmembrane</keyword>
<dbReference type="SMART" id="SM00568">
    <property type="entry name" value="GRAM"/>
    <property type="match status" value="1"/>
</dbReference>
<feature type="region of interest" description="Disordered" evidence="1">
    <location>
        <begin position="356"/>
        <end position="389"/>
    </location>
</feature>
<reference evidence="4" key="1">
    <citation type="submission" date="2015-11" db="EMBL/GenBank/DDBJ databases">
        <title>De novo transcriptome assembly of four potential Pierce s Disease insect vectors from Arizona vineyards.</title>
        <authorList>
            <person name="Tassone E.E."/>
        </authorList>
    </citation>
    <scope>NUCLEOTIDE SEQUENCE</scope>
</reference>
<evidence type="ECO:0000256" key="2">
    <source>
        <dbReference type="SAM" id="Phobius"/>
    </source>
</evidence>
<dbReference type="GO" id="GO:0120015">
    <property type="term" value="F:sterol transfer activity"/>
    <property type="evidence" value="ECO:0007669"/>
    <property type="project" value="TreeGrafter"/>
</dbReference>
<dbReference type="Gene3D" id="2.30.29.30">
    <property type="entry name" value="Pleckstrin-homology domain (PH domain)/Phosphotyrosine-binding domain (PTB)"/>
    <property type="match status" value="1"/>
</dbReference>
<dbReference type="CDD" id="cd13220">
    <property type="entry name" value="PH-GRAM_GRAMDC"/>
    <property type="match status" value="1"/>
</dbReference>